<organism evidence="1 2">
    <name type="scientific">Microbispora hainanensis</name>
    <dbReference type="NCBI Taxonomy" id="568844"/>
    <lineage>
        <taxon>Bacteria</taxon>
        <taxon>Bacillati</taxon>
        <taxon>Actinomycetota</taxon>
        <taxon>Actinomycetes</taxon>
        <taxon>Streptosporangiales</taxon>
        <taxon>Streptosporangiaceae</taxon>
        <taxon>Microbispora</taxon>
    </lineage>
</organism>
<sequence>MGVIEVDRARARGPRVIPARPWADTMLDEAVEAASRGDLRPAAAVLADSRGDPETRSLRVEALSRAVIGASRSIEALLAYDQGNPDLWLWLGRARLEEAWELRPDVRARAVQADRQQAYQSAMERARQPLLTAAGLAPSDPVPWECLMWLAIGLDRPRADKDAVWYECSRRWPTLYSGALARLITLSPGWGGTAAEMLGFARSAAAHAPEGSPLPALVPMAHFEIVAAARTPMSRGGWFSFEAQRDIVSAAGHWAERRLGGAHPRSVEAHNVFGAAFYLSDLRRPARGHLARTGGRFSRLPWSHLGDPAQQYRRACARLNL</sequence>
<dbReference type="AlphaFoldDB" id="A0A544YYX3"/>
<dbReference type="EMBL" id="VIRM01000009">
    <property type="protein sequence ID" value="TQS21915.1"/>
    <property type="molecule type" value="Genomic_DNA"/>
</dbReference>
<evidence type="ECO:0000313" key="2">
    <source>
        <dbReference type="Proteomes" id="UP000316541"/>
    </source>
</evidence>
<proteinExistence type="predicted"/>
<name>A0A544YYX3_9ACTN</name>
<reference evidence="1 2" key="1">
    <citation type="submission" date="2019-07" db="EMBL/GenBank/DDBJ databases">
        <title>Microbispora hainanensis DSM 45428.</title>
        <authorList>
            <person name="Thawai C."/>
        </authorList>
    </citation>
    <scope>NUCLEOTIDE SEQUENCE [LARGE SCALE GENOMIC DNA]</scope>
    <source>
        <strain evidence="1 2">DSM 45428</strain>
    </source>
</reference>
<protein>
    <recommendedName>
        <fullName evidence="3">DUF4034 domain-containing protein</fullName>
    </recommendedName>
</protein>
<dbReference type="Proteomes" id="UP000316541">
    <property type="component" value="Unassembled WGS sequence"/>
</dbReference>
<evidence type="ECO:0008006" key="3">
    <source>
        <dbReference type="Google" id="ProtNLM"/>
    </source>
</evidence>
<accession>A0A544YYX3</accession>
<evidence type="ECO:0000313" key="1">
    <source>
        <dbReference type="EMBL" id="TQS21915.1"/>
    </source>
</evidence>
<comment type="caution">
    <text evidence="1">The sequence shown here is derived from an EMBL/GenBank/DDBJ whole genome shotgun (WGS) entry which is preliminary data.</text>
</comment>
<gene>
    <name evidence="1" type="ORF">FLX08_10025</name>
</gene>
<dbReference type="RefSeq" id="WP_142618125.1">
    <property type="nucleotide sequence ID" value="NZ_VIRM01000009.1"/>
</dbReference>